<keyword evidence="3" id="KW-1185">Reference proteome</keyword>
<evidence type="ECO:0000313" key="3">
    <source>
        <dbReference type="Proteomes" id="UP000317043"/>
    </source>
</evidence>
<reference evidence="2 3" key="1">
    <citation type="submission" date="2019-06" db="EMBL/GenBank/DDBJ databases">
        <title>Sequencing the genomes of 1000 actinobacteria strains.</title>
        <authorList>
            <person name="Klenk H.-P."/>
        </authorList>
    </citation>
    <scope>NUCLEOTIDE SEQUENCE [LARGE SCALE GENOMIC DNA]</scope>
    <source>
        <strain evidence="2 3">DSM 45928</strain>
    </source>
</reference>
<dbReference type="SUPFAM" id="SSF53474">
    <property type="entry name" value="alpha/beta-Hydrolases"/>
    <property type="match status" value="1"/>
</dbReference>
<evidence type="ECO:0000313" key="2">
    <source>
        <dbReference type="EMBL" id="TQL75435.1"/>
    </source>
</evidence>
<organism evidence="2 3">
    <name type="scientific">Stackebrandtia endophytica</name>
    <dbReference type="NCBI Taxonomy" id="1496996"/>
    <lineage>
        <taxon>Bacteria</taxon>
        <taxon>Bacillati</taxon>
        <taxon>Actinomycetota</taxon>
        <taxon>Actinomycetes</taxon>
        <taxon>Glycomycetales</taxon>
        <taxon>Glycomycetaceae</taxon>
        <taxon>Stackebrandtia</taxon>
    </lineage>
</organism>
<dbReference type="InterPro" id="IPR029058">
    <property type="entry name" value="AB_hydrolase_fold"/>
</dbReference>
<comment type="caution">
    <text evidence="2">The sequence shown here is derived from an EMBL/GenBank/DDBJ whole genome shotgun (WGS) entry which is preliminary data.</text>
</comment>
<name>A0A543ASF1_9ACTN</name>
<sequence length="288" mass="31143">MTAIYRNTVSQYTVRQWCLNRLAQWSTPHSRQVVKVDDVDVHLTHIGDQAAKVVFLPGTNFNAATSLKLGSALSERWPTMIIDLPGQPGLSSGFRPRHPHDGWYGRIVAKVLEATAAREVVVVGHSLGAAVALACDSPRIGARVLCSPAGITRLGMDIPLLACSTRWLLTPTMAASRRLLNLMMAPGGRASTTAAEWMSLVGHHCRTSLAPPPQPIEVLGRAAGRTLVVATGEHDRFLGPRRLATPVQRGLDVSLRTLPDVGHLVGDERPGEIVKLIEGVVARRTKRP</sequence>
<dbReference type="EMBL" id="VFOW01000001">
    <property type="protein sequence ID" value="TQL75435.1"/>
    <property type="molecule type" value="Genomic_DNA"/>
</dbReference>
<dbReference type="Pfam" id="PF12697">
    <property type="entry name" value="Abhydrolase_6"/>
    <property type="match status" value="1"/>
</dbReference>
<evidence type="ECO:0000259" key="1">
    <source>
        <dbReference type="Pfam" id="PF12697"/>
    </source>
</evidence>
<dbReference type="PANTHER" id="PTHR43689">
    <property type="entry name" value="HYDROLASE"/>
    <property type="match status" value="1"/>
</dbReference>
<dbReference type="GO" id="GO:0003824">
    <property type="term" value="F:catalytic activity"/>
    <property type="evidence" value="ECO:0007669"/>
    <property type="project" value="UniProtKB-ARBA"/>
</dbReference>
<dbReference type="RefSeq" id="WP_142035288.1">
    <property type="nucleotide sequence ID" value="NZ_JBHTGS010000001.1"/>
</dbReference>
<dbReference type="OrthoDB" id="5513277at2"/>
<dbReference type="Gene3D" id="3.40.50.1820">
    <property type="entry name" value="alpha/beta hydrolase"/>
    <property type="match status" value="1"/>
</dbReference>
<dbReference type="InterPro" id="IPR000073">
    <property type="entry name" value="AB_hydrolase_1"/>
</dbReference>
<gene>
    <name evidence="2" type="ORF">FB566_0940</name>
</gene>
<proteinExistence type="predicted"/>
<protein>
    <submittedName>
        <fullName evidence="2">Pimeloyl-ACP methyl ester carboxylesterase</fullName>
    </submittedName>
</protein>
<accession>A0A543ASF1</accession>
<dbReference type="AlphaFoldDB" id="A0A543ASF1"/>
<dbReference type="InParanoid" id="A0A543ASF1"/>
<dbReference type="PANTHER" id="PTHR43689:SF8">
    <property type="entry name" value="ALPHA_BETA-HYDROLASES SUPERFAMILY PROTEIN"/>
    <property type="match status" value="1"/>
</dbReference>
<dbReference type="Proteomes" id="UP000317043">
    <property type="component" value="Unassembled WGS sequence"/>
</dbReference>
<feature type="domain" description="AB hydrolase-1" evidence="1">
    <location>
        <begin position="53"/>
        <end position="275"/>
    </location>
</feature>